<organism evidence="2 3">
    <name type="scientific">Gigaspora margarita</name>
    <dbReference type="NCBI Taxonomy" id="4874"/>
    <lineage>
        <taxon>Eukaryota</taxon>
        <taxon>Fungi</taxon>
        <taxon>Fungi incertae sedis</taxon>
        <taxon>Mucoromycota</taxon>
        <taxon>Glomeromycotina</taxon>
        <taxon>Glomeromycetes</taxon>
        <taxon>Diversisporales</taxon>
        <taxon>Gigasporaceae</taxon>
        <taxon>Gigaspora</taxon>
    </lineage>
</organism>
<sequence length="131" mass="15212">MNLQSKKADITYAQLFQAVPNIRKETLKILKLRRTAYTQTAEFCLNKNEETYTMLIYCEAQVKEKPIILILDSRLLGCMELNKKKADEESSDESTEDKGESKTEISKEEKEVYKEEKGLINQTYLYCNSIP</sequence>
<comment type="caution">
    <text evidence="2">The sequence shown here is derived from an EMBL/GenBank/DDBJ whole genome shotgun (WGS) entry which is preliminary data.</text>
</comment>
<evidence type="ECO:0000313" key="2">
    <source>
        <dbReference type="EMBL" id="CAG8642711.1"/>
    </source>
</evidence>
<dbReference type="EMBL" id="CAJVQB010004684">
    <property type="protein sequence ID" value="CAG8642711.1"/>
    <property type="molecule type" value="Genomic_DNA"/>
</dbReference>
<protein>
    <submittedName>
        <fullName evidence="2">28394_t:CDS:1</fullName>
    </submittedName>
</protein>
<reference evidence="2 3" key="1">
    <citation type="submission" date="2021-06" db="EMBL/GenBank/DDBJ databases">
        <authorList>
            <person name="Kallberg Y."/>
            <person name="Tangrot J."/>
            <person name="Rosling A."/>
        </authorList>
    </citation>
    <scope>NUCLEOTIDE SEQUENCE [LARGE SCALE GENOMIC DNA]</scope>
    <source>
        <strain evidence="2 3">120-4 pot B 10/14</strain>
    </source>
</reference>
<evidence type="ECO:0000256" key="1">
    <source>
        <dbReference type="SAM" id="MobiDB-lite"/>
    </source>
</evidence>
<feature type="region of interest" description="Disordered" evidence="1">
    <location>
        <begin position="84"/>
        <end position="114"/>
    </location>
</feature>
<evidence type="ECO:0000313" key="3">
    <source>
        <dbReference type="Proteomes" id="UP000789901"/>
    </source>
</evidence>
<proteinExistence type="predicted"/>
<gene>
    <name evidence="2" type="ORF">GMARGA_LOCUS8929</name>
</gene>
<accession>A0ABN7UQP7</accession>
<name>A0ABN7UQP7_GIGMA</name>
<feature type="compositionally biased region" description="Basic and acidic residues" evidence="1">
    <location>
        <begin position="96"/>
        <end position="114"/>
    </location>
</feature>
<dbReference type="Proteomes" id="UP000789901">
    <property type="component" value="Unassembled WGS sequence"/>
</dbReference>
<keyword evidence="3" id="KW-1185">Reference proteome</keyword>